<keyword evidence="5" id="KW-1185">Reference proteome</keyword>
<organism evidence="4 5">
    <name type="scientific">Allacma fusca</name>
    <dbReference type="NCBI Taxonomy" id="39272"/>
    <lineage>
        <taxon>Eukaryota</taxon>
        <taxon>Metazoa</taxon>
        <taxon>Ecdysozoa</taxon>
        <taxon>Arthropoda</taxon>
        <taxon>Hexapoda</taxon>
        <taxon>Collembola</taxon>
        <taxon>Symphypleona</taxon>
        <taxon>Sminthuridae</taxon>
        <taxon>Allacma</taxon>
    </lineage>
</organism>
<dbReference type="GO" id="GO:0008395">
    <property type="term" value="F:steroid hydroxylase activity"/>
    <property type="evidence" value="ECO:0007669"/>
    <property type="project" value="TreeGrafter"/>
</dbReference>
<dbReference type="PANTHER" id="PTHR24300:SF397">
    <property type="entry name" value="CYTOCHROME P450 2U1"/>
    <property type="match status" value="1"/>
</dbReference>
<reference evidence="4" key="1">
    <citation type="submission" date="2021-06" db="EMBL/GenBank/DDBJ databases">
        <authorList>
            <person name="Hodson N. C."/>
            <person name="Mongue J. A."/>
            <person name="Jaron S. K."/>
        </authorList>
    </citation>
    <scope>NUCLEOTIDE SEQUENCE</scope>
</reference>
<dbReference type="EMBL" id="CAJVCH010537695">
    <property type="protein sequence ID" value="CAG7825838.1"/>
    <property type="molecule type" value="Genomic_DNA"/>
</dbReference>
<dbReference type="OrthoDB" id="1055148at2759"/>
<proteinExistence type="inferred from homology"/>
<evidence type="ECO:0000256" key="1">
    <source>
        <dbReference type="ARBA" id="ARBA00010617"/>
    </source>
</evidence>
<evidence type="ECO:0000256" key="3">
    <source>
        <dbReference type="ARBA" id="ARBA00023004"/>
    </source>
</evidence>
<dbReference type="GO" id="GO:0016712">
    <property type="term" value="F:oxidoreductase activity, acting on paired donors, with incorporation or reduction of molecular oxygen, reduced flavin or flavoprotein as one donor, and incorporation of one atom of oxygen"/>
    <property type="evidence" value="ECO:0007669"/>
    <property type="project" value="TreeGrafter"/>
</dbReference>
<comment type="similarity">
    <text evidence="1">Belongs to the cytochrome P450 family.</text>
</comment>
<dbReference type="GO" id="GO:0005737">
    <property type="term" value="C:cytoplasm"/>
    <property type="evidence" value="ECO:0007669"/>
    <property type="project" value="TreeGrafter"/>
</dbReference>
<dbReference type="Pfam" id="PF00067">
    <property type="entry name" value="p450"/>
    <property type="match status" value="1"/>
</dbReference>
<dbReference type="GO" id="GO:0020037">
    <property type="term" value="F:heme binding"/>
    <property type="evidence" value="ECO:0007669"/>
    <property type="project" value="InterPro"/>
</dbReference>
<dbReference type="InterPro" id="IPR001128">
    <property type="entry name" value="Cyt_P450"/>
</dbReference>
<dbReference type="Proteomes" id="UP000708208">
    <property type="component" value="Unassembled WGS sequence"/>
</dbReference>
<keyword evidence="2" id="KW-0479">Metal-binding</keyword>
<gene>
    <name evidence="4" type="ORF">AFUS01_LOCUS35926</name>
</gene>
<keyword evidence="3" id="KW-0408">Iron</keyword>
<dbReference type="AlphaFoldDB" id="A0A8J2PM39"/>
<evidence type="ECO:0000313" key="5">
    <source>
        <dbReference type="Proteomes" id="UP000708208"/>
    </source>
</evidence>
<dbReference type="GO" id="GO:0006082">
    <property type="term" value="P:organic acid metabolic process"/>
    <property type="evidence" value="ECO:0007669"/>
    <property type="project" value="TreeGrafter"/>
</dbReference>
<protein>
    <recommendedName>
        <fullName evidence="6">Cytochrome P450</fullName>
    </recommendedName>
</protein>
<dbReference type="GO" id="GO:0005506">
    <property type="term" value="F:iron ion binding"/>
    <property type="evidence" value="ECO:0007669"/>
    <property type="project" value="InterPro"/>
</dbReference>
<dbReference type="InterPro" id="IPR050182">
    <property type="entry name" value="Cytochrome_P450_fam2"/>
</dbReference>
<evidence type="ECO:0000256" key="2">
    <source>
        <dbReference type="ARBA" id="ARBA00022723"/>
    </source>
</evidence>
<evidence type="ECO:0000313" key="4">
    <source>
        <dbReference type="EMBL" id="CAG7825838.1"/>
    </source>
</evidence>
<dbReference type="GO" id="GO:0006805">
    <property type="term" value="P:xenobiotic metabolic process"/>
    <property type="evidence" value="ECO:0007669"/>
    <property type="project" value="TreeGrafter"/>
</dbReference>
<feature type="non-terminal residue" evidence="4">
    <location>
        <position position="1"/>
    </location>
</feature>
<feature type="non-terminal residue" evidence="4">
    <location>
        <position position="111"/>
    </location>
</feature>
<sequence length="111" mass="12550">IDLYTTLMDLFVGGTETVSTTLVWAFFLLGQHPEAQEKLANEIRKVVGNREVTLSDKLSLPYVEATILEIMRMSHIAPFGTPHAVTEDLVFKGFFFPRNTIVVSNIYWSLT</sequence>
<dbReference type="PANTHER" id="PTHR24300">
    <property type="entry name" value="CYTOCHROME P450 508A4-RELATED"/>
    <property type="match status" value="1"/>
</dbReference>
<comment type="caution">
    <text evidence="4">The sequence shown here is derived from an EMBL/GenBank/DDBJ whole genome shotgun (WGS) entry which is preliminary data.</text>
</comment>
<evidence type="ECO:0008006" key="6">
    <source>
        <dbReference type="Google" id="ProtNLM"/>
    </source>
</evidence>
<accession>A0A8J2PM39</accession>
<name>A0A8J2PM39_9HEXA</name>